<comment type="similarity">
    <text evidence="1">Belongs to the PPR family. P subfamily.</text>
</comment>
<keyword evidence="4" id="KW-0732">Signal</keyword>
<dbReference type="InterPro" id="IPR011990">
    <property type="entry name" value="TPR-like_helical_dom_sf"/>
</dbReference>
<accession>A0A8S9RM92</accession>
<protein>
    <recommendedName>
        <fullName evidence="7">Pentacotripeptide-repeat region of PRORP domain-containing protein</fullName>
    </recommendedName>
</protein>
<dbReference type="Gene3D" id="1.25.40.10">
    <property type="entry name" value="Tetratricopeptide repeat domain"/>
    <property type="match status" value="1"/>
</dbReference>
<dbReference type="Proteomes" id="UP000712600">
    <property type="component" value="Unassembled WGS sequence"/>
</dbReference>
<dbReference type="InterPro" id="IPR002885">
    <property type="entry name" value="PPR_rpt"/>
</dbReference>
<evidence type="ECO:0000313" key="5">
    <source>
        <dbReference type="EMBL" id="KAF3573771.1"/>
    </source>
</evidence>
<dbReference type="AlphaFoldDB" id="A0A8S9RM92"/>
<feature type="chain" id="PRO_5035765777" description="Pentacotripeptide-repeat region of PRORP domain-containing protein" evidence="4">
    <location>
        <begin position="20"/>
        <end position="99"/>
    </location>
</feature>
<evidence type="ECO:0008006" key="7">
    <source>
        <dbReference type="Google" id="ProtNLM"/>
    </source>
</evidence>
<dbReference type="Pfam" id="PF01535">
    <property type="entry name" value="PPR"/>
    <property type="match status" value="1"/>
</dbReference>
<feature type="repeat" description="PPR" evidence="3">
    <location>
        <begin position="74"/>
        <end position="99"/>
    </location>
</feature>
<evidence type="ECO:0000256" key="2">
    <source>
        <dbReference type="ARBA" id="ARBA00022737"/>
    </source>
</evidence>
<dbReference type="InterPro" id="IPR050872">
    <property type="entry name" value="PPR_P_subfamily"/>
</dbReference>
<dbReference type="Pfam" id="PF12854">
    <property type="entry name" value="PPR_1"/>
    <property type="match status" value="1"/>
</dbReference>
<evidence type="ECO:0000256" key="1">
    <source>
        <dbReference type="ARBA" id="ARBA00007626"/>
    </source>
</evidence>
<dbReference type="EMBL" id="QGKX02000095">
    <property type="protein sequence ID" value="KAF3573771.1"/>
    <property type="molecule type" value="Genomic_DNA"/>
</dbReference>
<keyword evidence="2" id="KW-0677">Repeat</keyword>
<dbReference type="NCBIfam" id="TIGR00756">
    <property type="entry name" value="PPR"/>
    <property type="match status" value="1"/>
</dbReference>
<feature type="signal peptide" evidence="4">
    <location>
        <begin position="1"/>
        <end position="19"/>
    </location>
</feature>
<dbReference type="PROSITE" id="PS51375">
    <property type="entry name" value="PPR"/>
    <property type="match status" value="1"/>
</dbReference>
<evidence type="ECO:0000313" key="6">
    <source>
        <dbReference type="Proteomes" id="UP000712600"/>
    </source>
</evidence>
<proteinExistence type="inferred from homology"/>
<name>A0A8S9RM92_BRACR</name>
<comment type="caution">
    <text evidence="5">The sequence shown here is derived from an EMBL/GenBank/DDBJ whole genome shotgun (WGS) entry which is preliminary data.</text>
</comment>
<evidence type="ECO:0000256" key="3">
    <source>
        <dbReference type="PROSITE-ProRule" id="PRU00708"/>
    </source>
</evidence>
<sequence length="99" mass="10985">MFLFFHVLSPLLHPPLVILEAPKKGKEPLAALTTLNHMKDVGIEPSVIHFTTLIDGLSRAGNLEACKYSHEMVDVVCYTLMITGYVVAGEVEKAKEMFK</sequence>
<gene>
    <name evidence="5" type="ORF">F2Q69_00062227</name>
</gene>
<reference evidence="5" key="1">
    <citation type="submission" date="2019-12" db="EMBL/GenBank/DDBJ databases">
        <title>Genome sequencing and annotation of Brassica cretica.</title>
        <authorList>
            <person name="Studholme D.J."/>
            <person name="Sarris P."/>
        </authorList>
    </citation>
    <scope>NUCLEOTIDE SEQUENCE</scope>
    <source>
        <strain evidence="5">PFS-109/04</strain>
        <tissue evidence="5">Leaf</tissue>
    </source>
</reference>
<dbReference type="PANTHER" id="PTHR46128">
    <property type="entry name" value="MITOCHONDRIAL GROUP I INTRON SPLICING FACTOR CCM1"/>
    <property type="match status" value="1"/>
</dbReference>
<organism evidence="5 6">
    <name type="scientific">Brassica cretica</name>
    <name type="common">Mustard</name>
    <dbReference type="NCBI Taxonomy" id="69181"/>
    <lineage>
        <taxon>Eukaryota</taxon>
        <taxon>Viridiplantae</taxon>
        <taxon>Streptophyta</taxon>
        <taxon>Embryophyta</taxon>
        <taxon>Tracheophyta</taxon>
        <taxon>Spermatophyta</taxon>
        <taxon>Magnoliopsida</taxon>
        <taxon>eudicotyledons</taxon>
        <taxon>Gunneridae</taxon>
        <taxon>Pentapetalae</taxon>
        <taxon>rosids</taxon>
        <taxon>malvids</taxon>
        <taxon>Brassicales</taxon>
        <taxon>Brassicaceae</taxon>
        <taxon>Brassiceae</taxon>
        <taxon>Brassica</taxon>
    </lineage>
</organism>
<dbReference type="PANTHER" id="PTHR46128:SF97">
    <property type="entry name" value="PENTACOTRIPEPTIDE-REPEAT REGION OF PRORP DOMAIN-CONTAINING PROTEIN"/>
    <property type="match status" value="1"/>
</dbReference>
<evidence type="ECO:0000256" key="4">
    <source>
        <dbReference type="SAM" id="SignalP"/>
    </source>
</evidence>